<accession>A0ABV6VTC5</accession>
<dbReference type="Pfam" id="PF13350">
    <property type="entry name" value="Y_phosphatase3"/>
    <property type="match status" value="1"/>
</dbReference>
<dbReference type="Proteomes" id="UP001592531">
    <property type="component" value="Unassembled WGS sequence"/>
</dbReference>
<feature type="region of interest" description="Disordered" evidence="2">
    <location>
        <begin position="127"/>
        <end position="165"/>
    </location>
</feature>
<dbReference type="RefSeq" id="WP_380534757.1">
    <property type="nucleotide sequence ID" value="NZ_JBHFAB010000006.1"/>
</dbReference>
<feature type="region of interest" description="Disordered" evidence="2">
    <location>
        <begin position="1"/>
        <end position="40"/>
    </location>
</feature>
<evidence type="ECO:0000256" key="2">
    <source>
        <dbReference type="SAM" id="MobiDB-lite"/>
    </source>
</evidence>
<organism evidence="4 5">
    <name type="scientific">Streptacidiphilus cavernicola</name>
    <dbReference type="NCBI Taxonomy" id="3342716"/>
    <lineage>
        <taxon>Bacteria</taxon>
        <taxon>Bacillati</taxon>
        <taxon>Actinomycetota</taxon>
        <taxon>Actinomycetes</taxon>
        <taxon>Kitasatosporales</taxon>
        <taxon>Streptomycetaceae</taxon>
        <taxon>Streptacidiphilus</taxon>
    </lineage>
</organism>
<dbReference type="InterPro" id="IPR026893">
    <property type="entry name" value="Tyr/Ser_Pase_IphP-type"/>
</dbReference>
<comment type="caution">
    <text evidence="4">The sequence shown here is derived from an EMBL/GenBank/DDBJ whole genome shotgun (WGS) entry which is preliminary data.</text>
</comment>
<protein>
    <submittedName>
        <fullName evidence="4">Tyrosine-protein phosphatase</fullName>
        <ecNumber evidence="4">3.1.3.48</ecNumber>
    </submittedName>
</protein>
<dbReference type="EC" id="3.1.3.48" evidence="4"/>
<dbReference type="PROSITE" id="PS00383">
    <property type="entry name" value="TYR_PHOSPHATASE_1"/>
    <property type="match status" value="1"/>
</dbReference>
<gene>
    <name evidence="4" type="ORF">ACEZDE_10195</name>
</gene>
<evidence type="ECO:0000313" key="5">
    <source>
        <dbReference type="Proteomes" id="UP001592531"/>
    </source>
</evidence>
<dbReference type="InterPro" id="IPR000387">
    <property type="entry name" value="Tyr_Pase_dom"/>
</dbReference>
<comment type="similarity">
    <text evidence="1">Belongs to the protein-tyrosine phosphatase family.</text>
</comment>
<reference evidence="4 5" key="1">
    <citation type="submission" date="2024-09" db="EMBL/GenBank/DDBJ databases">
        <authorList>
            <person name="Lee S.D."/>
        </authorList>
    </citation>
    <scope>NUCLEOTIDE SEQUENCE [LARGE SCALE GENOMIC DNA]</scope>
    <source>
        <strain evidence="4 5">N8-3</strain>
    </source>
</reference>
<keyword evidence="5" id="KW-1185">Reference proteome</keyword>
<dbReference type="PROSITE" id="PS50056">
    <property type="entry name" value="TYR_PHOSPHATASE_2"/>
    <property type="match status" value="1"/>
</dbReference>
<feature type="compositionally biased region" description="Acidic residues" evidence="2">
    <location>
        <begin position="147"/>
        <end position="159"/>
    </location>
</feature>
<dbReference type="InterPro" id="IPR029021">
    <property type="entry name" value="Prot-tyrosine_phosphatase-like"/>
</dbReference>
<proteinExistence type="inferred from homology"/>
<feature type="domain" description="Tyrosine specific protein phosphatases" evidence="3">
    <location>
        <begin position="183"/>
        <end position="225"/>
    </location>
</feature>
<evidence type="ECO:0000256" key="1">
    <source>
        <dbReference type="ARBA" id="ARBA00009580"/>
    </source>
</evidence>
<dbReference type="PANTHER" id="PTHR31126:SF1">
    <property type="entry name" value="TYROSINE SPECIFIC PROTEIN PHOSPHATASES DOMAIN-CONTAINING PROTEIN"/>
    <property type="match status" value="1"/>
</dbReference>
<keyword evidence="4" id="KW-0378">Hydrolase</keyword>
<dbReference type="InterPro" id="IPR016130">
    <property type="entry name" value="Tyr_Pase_AS"/>
</dbReference>
<dbReference type="Gene3D" id="3.90.190.10">
    <property type="entry name" value="Protein tyrosine phosphatase superfamily"/>
    <property type="match status" value="1"/>
</dbReference>
<dbReference type="EMBL" id="JBHFAB010000006">
    <property type="protein sequence ID" value="MFC1417014.1"/>
    <property type="molecule type" value="Genomic_DNA"/>
</dbReference>
<evidence type="ECO:0000259" key="3">
    <source>
        <dbReference type="PROSITE" id="PS50056"/>
    </source>
</evidence>
<evidence type="ECO:0000313" key="4">
    <source>
        <dbReference type="EMBL" id="MFC1417014.1"/>
    </source>
</evidence>
<sequence>METTDHHATPPGSPSDQPADGPAHAHRSTGHRSTAARGTARFIDVPGMRNLRDVGGFATADGGRVGLGLLYRSASLTELEPDGAAVLAALGLRTVVDLRSAEEVDHWPDRRHGLDFELVSLPTLPPFEPKAETAVTSGNPETAAGEIESEGSGDGEGSGEGDGSGPAPGLKVMYAFMADTAGPPIVACIRRLIAPGALPALVHCAVGKDRTGVTIAVLLSALGVDHGDISADYTLSNAGLGLDGPPVYYLDEHGVERRSRPVHDALLALFLERVHGRHGSTAEFLRQHGLTDEELTQLRKLLVVEAPAD</sequence>
<dbReference type="PANTHER" id="PTHR31126">
    <property type="entry name" value="TYROSINE-PROTEIN PHOSPHATASE"/>
    <property type="match status" value="1"/>
</dbReference>
<dbReference type="SUPFAM" id="SSF52799">
    <property type="entry name" value="(Phosphotyrosine protein) phosphatases II"/>
    <property type="match status" value="1"/>
</dbReference>
<dbReference type="GO" id="GO:0004725">
    <property type="term" value="F:protein tyrosine phosphatase activity"/>
    <property type="evidence" value="ECO:0007669"/>
    <property type="project" value="UniProtKB-EC"/>
</dbReference>
<name>A0ABV6VTC5_9ACTN</name>